<evidence type="ECO:0000313" key="2">
    <source>
        <dbReference type="EMBL" id="KAB7503148.1"/>
    </source>
</evidence>
<keyword evidence="1" id="KW-0732">Signal</keyword>
<feature type="chain" id="PRO_5024460785" evidence="1">
    <location>
        <begin position="20"/>
        <end position="208"/>
    </location>
</feature>
<dbReference type="OrthoDB" id="10394818at2759"/>
<dbReference type="Proteomes" id="UP000326759">
    <property type="component" value="Unassembled WGS sequence"/>
</dbReference>
<gene>
    <name evidence="2" type="ORF">Anas_13765</name>
</gene>
<dbReference type="EMBL" id="SEYY01005765">
    <property type="protein sequence ID" value="KAB7503148.1"/>
    <property type="molecule type" value="Genomic_DNA"/>
</dbReference>
<comment type="caution">
    <text evidence="2">The sequence shown here is derived from an EMBL/GenBank/DDBJ whole genome shotgun (WGS) entry which is preliminary data.</text>
</comment>
<feature type="signal peptide" evidence="1">
    <location>
        <begin position="1"/>
        <end position="19"/>
    </location>
</feature>
<sequence>MSLIEFLLCLLRALTPDQCTLTVPSTTVPTTIQTESTPTPTPTPTPQDCSFALCHVFKNGNLVLFPGEKNVRGYGDRGEFCYPFNGTIFVPRTEEDNKIWLEFIKMLYDEDNSLKEVWYPMAYDYIETEKLYWLYDTDRDEVNDSDYKLKIDDPNDGQPDFDNLTFADYDVRGRSFIFFSHDIENVFGQLQIRDGSKEFLGFAVCSAR</sequence>
<accession>A0A5N5TAP8</accession>
<name>A0A5N5TAP8_9CRUS</name>
<organism evidence="2 3">
    <name type="scientific">Armadillidium nasatum</name>
    <dbReference type="NCBI Taxonomy" id="96803"/>
    <lineage>
        <taxon>Eukaryota</taxon>
        <taxon>Metazoa</taxon>
        <taxon>Ecdysozoa</taxon>
        <taxon>Arthropoda</taxon>
        <taxon>Crustacea</taxon>
        <taxon>Multicrustacea</taxon>
        <taxon>Malacostraca</taxon>
        <taxon>Eumalacostraca</taxon>
        <taxon>Peracarida</taxon>
        <taxon>Isopoda</taxon>
        <taxon>Oniscidea</taxon>
        <taxon>Crinocheta</taxon>
        <taxon>Armadillidiidae</taxon>
        <taxon>Armadillidium</taxon>
    </lineage>
</organism>
<evidence type="ECO:0000313" key="3">
    <source>
        <dbReference type="Proteomes" id="UP000326759"/>
    </source>
</evidence>
<reference evidence="2 3" key="1">
    <citation type="journal article" date="2019" name="PLoS Biol.">
        <title>Sex chromosomes control vertical transmission of feminizing Wolbachia symbionts in an isopod.</title>
        <authorList>
            <person name="Becking T."/>
            <person name="Chebbi M.A."/>
            <person name="Giraud I."/>
            <person name="Moumen B."/>
            <person name="Laverre T."/>
            <person name="Caubet Y."/>
            <person name="Peccoud J."/>
            <person name="Gilbert C."/>
            <person name="Cordaux R."/>
        </authorList>
    </citation>
    <scope>NUCLEOTIDE SEQUENCE [LARGE SCALE GENOMIC DNA]</scope>
    <source>
        <strain evidence="2">ANa2</strain>
        <tissue evidence="2">Whole body excluding digestive tract and cuticle</tissue>
    </source>
</reference>
<keyword evidence="3" id="KW-1185">Reference proteome</keyword>
<evidence type="ECO:0000256" key="1">
    <source>
        <dbReference type="SAM" id="SignalP"/>
    </source>
</evidence>
<proteinExistence type="predicted"/>
<dbReference type="AlphaFoldDB" id="A0A5N5TAP8"/>
<protein>
    <submittedName>
        <fullName evidence="2">Uncharacterized protein</fullName>
    </submittedName>
</protein>